<organism evidence="1 2">
    <name type="scientific">Salinisphaera orenii MK-B5</name>
    <dbReference type="NCBI Taxonomy" id="856730"/>
    <lineage>
        <taxon>Bacteria</taxon>
        <taxon>Pseudomonadati</taxon>
        <taxon>Pseudomonadota</taxon>
        <taxon>Gammaproteobacteria</taxon>
        <taxon>Salinisphaerales</taxon>
        <taxon>Salinisphaeraceae</taxon>
        <taxon>Salinisphaera</taxon>
    </lineage>
</organism>
<comment type="caution">
    <text evidence="1">The sequence shown here is derived from an EMBL/GenBank/DDBJ whole genome shotgun (WGS) entry which is preliminary data.</text>
</comment>
<dbReference type="AlphaFoldDB" id="A0A423PTK6"/>
<sequence>MATILFGPCAERRCYIGSVDLMKLLVRSVRPAERCGVEFYVIRTVWRSALA</sequence>
<gene>
    <name evidence="1" type="ORF">SAOR_04810</name>
</gene>
<evidence type="ECO:0000313" key="2">
    <source>
        <dbReference type="Proteomes" id="UP000283993"/>
    </source>
</evidence>
<dbReference type="Proteomes" id="UP000283993">
    <property type="component" value="Unassembled WGS sequence"/>
</dbReference>
<evidence type="ECO:0000313" key="1">
    <source>
        <dbReference type="EMBL" id="ROO28898.1"/>
    </source>
</evidence>
<proteinExistence type="predicted"/>
<reference evidence="1 2" key="1">
    <citation type="submission" date="2013-10" db="EMBL/GenBank/DDBJ databases">
        <title>Salinisphaera orenii MK-B5 Genome Sequencing.</title>
        <authorList>
            <person name="Lai Q."/>
            <person name="Li C."/>
            <person name="Shao Z."/>
        </authorList>
    </citation>
    <scope>NUCLEOTIDE SEQUENCE [LARGE SCALE GENOMIC DNA]</scope>
    <source>
        <strain evidence="1 2">MK-B5</strain>
    </source>
</reference>
<dbReference type="EMBL" id="AYKH01000007">
    <property type="protein sequence ID" value="ROO28898.1"/>
    <property type="molecule type" value="Genomic_DNA"/>
</dbReference>
<protein>
    <submittedName>
        <fullName evidence="1">Uncharacterized protein</fullName>
    </submittedName>
</protein>
<keyword evidence="2" id="KW-1185">Reference proteome</keyword>
<accession>A0A423PTK6</accession>
<name>A0A423PTK6_9GAMM</name>